<reference evidence="3" key="2">
    <citation type="submission" date="2020-11" db="EMBL/GenBank/DDBJ databases">
        <authorList>
            <person name="McCartney M.A."/>
            <person name="Auch B."/>
            <person name="Kono T."/>
            <person name="Mallez S."/>
            <person name="Becker A."/>
            <person name="Gohl D.M."/>
            <person name="Silverstein K.A.T."/>
            <person name="Koren S."/>
            <person name="Bechman K.B."/>
            <person name="Herman A."/>
            <person name="Abrahante J.E."/>
            <person name="Garbe J."/>
        </authorList>
    </citation>
    <scope>NUCLEOTIDE SEQUENCE</scope>
    <source>
        <strain evidence="3">Duluth1</strain>
        <tissue evidence="3">Whole animal</tissue>
    </source>
</reference>
<protein>
    <recommendedName>
        <fullName evidence="2">Choice-of-anchor I domain-containing protein</fullName>
    </recommendedName>
</protein>
<evidence type="ECO:0000313" key="4">
    <source>
        <dbReference type="Proteomes" id="UP000828390"/>
    </source>
</evidence>
<evidence type="ECO:0000256" key="1">
    <source>
        <dbReference type="SAM" id="SignalP"/>
    </source>
</evidence>
<organism evidence="3 4">
    <name type="scientific">Dreissena polymorpha</name>
    <name type="common">Zebra mussel</name>
    <name type="synonym">Mytilus polymorpha</name>
    <dbReference type="NCBI Taxonomy" id="45954"/>
    <lineage>
        <taxon>Eukaryota</taxon>
        <taxon>Metazoa</taxon>
        <taxon>Spiralia</taxon>
        <taxon>Lophotrochozoa</taxon>
        <taxon>Mollusca</taxon>
        <taxon>Bivalvia</taxon>
        <taxon>Autobranchia</taxon>
        <taxon>Heteroconchia</taxon>
        <taxon>Euheterodonta</taxon>
        <taxon>Imparidentia</taxon>
        <taxon>Neoheterodontei</taxon>
        <taxon>Myida</taxon>
        <taxon>Dreissenoidea</taxon>
        <taxon>Dreissenidae</taxon>
        <taxon>Dreissena</taxon>
    </lineage>
</organism>
<dbReference type="InterPro" id="IPR052956">
    <property type="entry name" value="Mesenchyme-surface_protein"/>
</dbReference>
<name>A0A9D4QSF2_DREPO</name>
<feature type="signal peptide" evidence="1">
    <location>
        <begin position="1"/>
        <end position="20"/>
    </location>
</feature>
<dbReference type="InterPro" id="IPR055188">
    <property type="entry name" value="Choice_anch_I"/>
</dbReference>
<keyword evidence="1" id="KW-0732">Signal</keyword>
<reference evidence="3" key="1">
    <citation type="journal article" date="2019" name="bioRxiv">
        <title>The Genome of the Zebra Mussel, Dreissena polymorpha: A Resource for Invasive Species Research.</title>
        <authorList>
            <person name="McCartney M.A."/>
            <person name="Auch B."/>
            <person name="Kono T."/>
            <person name="Mallez S."/>
            <person name="Zhang Y."/>
            <person name="Obille A."/>
            <person name="Becker A."/>
            <person name="Abrahante J.E."/>
            <person name="Garbe J."/>
            <person name="Badalamenti J.P."/>
            <person name="Herman A."/>
            <person name="Mangelson H."/>
            <person name="Liachko I."/>
            <person name="Sullivan S."/>
            <person name="Sone E.D."/>
            <person name="Koren S."/>
            <person name="Silverstein K.A.T."/>
            <person name="Beckman K.B."/>
            <person name="Gohl D.M."/>
        </authorList>
    </citation>
    <scope>NUCLEOTIDE SEQUENCE</scope>
    <source>
        <strain evidence="3">Duluth1</strain>
        <tissue evidence="3">Whole animal</tissue>
    </source>
</reference>
<sequence length="504" mass="54848">MKMNTLLLVLGITCLHVTVGFKSFKPLSYIQLPTSLNSNSEVFGGLDLKASEGAAYDPVNSILYVIGSTSHLMHAIDIIDPANPVRLFKHRFTIGEGVPQAIDVCRGEIAVALSAQTDTNEGHVRFYRTYTRGSGATDVVQIGYVAVGSHPQDIKYTPDCRRVVVTNEGSAGKDEGGAYIDPEGSVTIIEDERTGNPSVQQVDFLKYNVEQPNFDMRIRTPSLYIPKSVYNGDTTVAQDLEPERITISSDGRTAWVTLQENNAIASVDIRNGTVTSVIPLPRKNWQNIGVDVSDRDGGVHRRTYPGLQSLRQPGAIAEFEIGSTKFLVTADAGGIKQYTAAQHGFTWSDSAVAKTIAAQIANANLKINASDDEFLGRLLISTVDGKNAFTGLYSHLEMFGGRGFSIWDTNNPAAPVYDTDGTHEIYMEGFYKPVFNTDYVKATAAYTSPEMNRDFASEFQGAHVSAIDVANDNGTVLLVAGTWSYWHVVSVHGGHEYRSACPTV</sequence>
<gene>
    <name evidence="3" type="ORF">DPMN_115199</name>
</gene>
<proteinExistence type="predicted"/>
<comment type="caution">
    <text evidence="3">The sequence shown here is derived from an EMBL/GenBank/DDBJ whole genome shotgun (WGS) entry which is preliminary data.</text>
</comment>
<dbReference type="Proteomes" id="UP000828390">
    <property type="component" value="Unassembled WGS sequence"/>
</dbReference>
<keyword evidence="4" id="KW-1185">Reference proteome</keyword>
<accession>A0A9D4QSF2</accession>
<dbReference type="SUPFAM" id="SSF63825">
    <property type="entry name" value="YWTD domain"/>
    <property type="match status" value="1"/>
</dbReference>
<dbReference type="PANTHER" id="PTHR46928:SF1">
    <property type="entry name" value="MESENCHYME-SPECIFIC CELL SURFACE GLYCOPROTEIN"/>
    <property type="match status" value="1"/>
</dbReference>
<dbReference type="Pfam" id="PF22494">
    <property type="entry name" value="choice_anch_I"/>
    <property type="match status" value="1"/>
</dbReference>
<feature type="domain" description="Choice-of-anchor I" evidence="2">
    <location>
        <begin position="51"/>
        <end position="425"/>
    </location>
</feature>
<feature type="chain" id="PRO_5038450424" description="Choice-of-anchor I domain-containing protein" evidence="1">
    <location>
        <begin position="21"/>
        <end position="504"/>
    </location>
</feature>
<dbReference type="InterPro" id="IPR015943">
    <property type="entry name" value="WD40/YVTN_repeat-like_dom_sf"/>
</dbReference>
<dbReference type="EMBL" id="JAIWYP010000004">
    <property type="protein sequence ID" value="KAH3841724.1"/>
    <property type="molecule type" value="Genomic_DNA"/>
</dbReference>
<dbReference type="AlphaFoldDB" id="A0A9D4QSF2"/>
<dbReference type="PANTHER" id="PTHR46928">
    <property type="entry name" value="MESENCHYME-SPECIFIC CELL SURFACE GLYCOPROTEIN"/>
    <property type="match status" value="1"/>
</dbReference>
<dbReference type="OrthoDB" id="425936at2759"/>
<dbReference type="Gene3D" id="2.130.10.10">
    <property type="entry name" value="YVTN repeat-like/Quinoprotein amine dehydrogenase"/>
    <property type="match status" value="1"/>
</dbReference>
<evidence type="ECO:0000313" key="3">
    <source>
        <dbReference type="EMBL" id="KAH3841724.1"/>
    </source>
</evidence>
<evidence type="ECO:0000259" key="2">
    <source>
        <dbReference type="Pfam" id="PF22494"/>
    </source>
</evidence>